<keyword evidence="4 7" id="KW-0408">Iron</keyword>
<dbReference type="EMBL" id="JALPRK010000024">
    <property type="protein sequence ID" value="MCK8489454.1"/>
    <property type="molecule type" value="Genomic_DNA"/>
</dbReference>
<accession>A0A9X2BQT2</accession>
<keyword evidence="2 7" id="KW-0949">S-adenosyl-L-methionine</keyword>
<evidence type="ECO:0000256" key="8">
    <source>
        <dbReference type="PIRSR" id="PIRSR004762-2"/>
    </source>
</evidence>
<dbReference type="Proteomes" id="UP001139534">
    <property type="component" value="Unassembled WGS sequence"/>
</dbReference>
<protein>
    <submittedName>
        <fullName evidence="10">[FeFe] hydrogenase H-cluster radical SAM maturase HydE</fullName>
    </submittedName>
</protein>
<evidence type="ECO:0000256" key="6">
    <source>
        <dbReference type="ARBA" id="ARBA00034078"/>
    </source>
</evidence>
<feature type="binding site" evidence="8">
    <location>
        <position position="181"/>
    </location>
    <ligand>
        <name>S-adenosyl-L-methionine</name>
        <dbReference type="ChEBI" id="CHEBI:59789"/>
    </ligand>
</feature>
<organism evidence="10 11">
    <name type="scientific">Paenibacillus mellifer</name>
    <dbReference type="NCBI Taxonomy" id="2937794"/>
    <lineage>
        <taxon>Bacteria</taxon>
        <taxon>Bacillati</taxon>
        <taxon>Bacillota</taxon>
        <taxon>Bacilli</taxon>
        <taxon>Bacillales</taxon>
        <taxon>Paenibacillaceae</taxon>
        <taxon>Paenibacillus</taxon>
    </lineage>
</organism>
<dbReference type="PANTHER" id="PTHR43726">
    <property type="entry name" value="3-METHYLORNITHINE SYNTHASE"/>
    <property type="match status" value="1"/>
</dbReference>
<dbReference type="NCBIfam" id="TIGR03956">
    <property type="entry name" value="rSAM_HydE"/>
    <property type="match status" value="1"/>
</dbReference>
<dbReference type="SFLD" id="SFLDG01060">
    <property type="entry name" value="BATS_domain_containing"/>
    <property type="match status" value="1"/>
</dbReference>
<dbReference type="PANTHER" id="PTHR43726:SF1">
    <property type="entry name" value="BIOTIN SYNTHASE"/>
    <property type="match status" value="1"/>
</dbReference>
<evidence type="ECO:0000256" key="3">
    <source>
        <dbReference type="ARBA" id="ARBA00022723"/>
    </source>
</evidence>
<reference evidence="10" key="1">
    <citation type="submission" date="2022-04" db="EMBL/GenBank/DDBJ databases">
        <authorList>
            <person name="Seo M.-J."/>
        </authorList>
    </citation>
    <scope>NUCLEOTIDE SEQUENCE</scope>
    <source>
        <strain evidence="10">MBLB2552</strain>
    </source>
</reference>
<feature type="binding site" evidence="8">
    <location>
        <position position="137"/>
    </location>
    <ligand>
        <name>(3R)-3-methyl-D-ornithine</name>
        <dbReference type="ChEBI" id="CHEBI:64642"/>
    </ligand>
</feature>
<dbReference type="GO" id="GO:0046872">
    <property type="term" value="F:metal ion binding"/>
    <property type="evidence" value="ECO:0007669"/>
    <property type="project" value="UniProtKB-KW"/>
</dbReference>
<name>A0A9X2BQT2_9BACL</name>
<dbReference type="GO" id="GO:0042364">
    <property type="term" value="P:water-soluble vitamin biosynthetic process"/>
    <property type="evidence" value="ECO:0007669"/>
    <property type="project" value="UniProtKB-ARBA"/>
</dbReference>
<dbReference type="PROSITE" id="PS51918">
    <property type="entry name" value="RADICAL_SAM"/>
    <property type="match status" value="1"/>
</dbReference>
<keyword evidence="5 7" id="KW-0411">Iron-sulfur</keyword>
<dbReference type="SFLD" id="SFLDG01082">
    <property type="entry name" value="B12-binding_domain_containing"/>
    <property type="match status" value="1"/>
</dbReference>
<comment type="cofactor">
    <cofactor evidence="7">
        <name>[4Fe-4S] cluster</name>
        <dbReference type="ChEBI" id="CHEBI:49883"/>
    </cofactor>
    <text evidence="7">Binds 1 [4Fe-4S] cluster. The cluster is coordinated with 3 cysteines and an exchangeable S-adenosyl-L-methionine.</text>
</comment>
<dbReference type="Pfam" id="PF04055">
    <property type="entry name" value="Radical_SAM"/>
    <property type="match status" value="1"/>
</dbReference>
<dbReference type="SMART" id="SM00876">
    <property type="entry name" value="BATS"/>
    <property type="match status" value="1"/>
</dbReference>
<dbReference type="InterPro" id="IPR006638">
    <property type="entry name" value="Elp3/MiaA/NifB-like_rSAM"/>
</dbReference>
<dbReference type="Gene3D" id="3.20.20.70">
    <property type="entry name" value="Aldolase class I"/>
    <property type="match status" value="1"/>
</dbReference>
<comment type="caution">
    <text evidence="10">The sequence shown here is derived from an EMBL/GenBank/DDBJ whole genome shotgun (WGS) entry which is preliminary data.</text>
</comment>
<dbReference type="AlphaFoldDB" id="A0A9X2BQT2"/>
<feature type="domain" description="Radical SAM core" evidence="9">
    <location>
        <begin position="48"/>
        <end position="272"/>
    </location>
</feature>
<feature type="binding site" evidence="7">
    <location>
        <position position="66"/>
    </location>
    <ligand>
        <name>[4Fe-4S] cluster</name>
        <dbReference type="ChEBI" id="CHEBI:49883"/>
        <note>4Fe-4S-S-AdoMet</note>
    </ligand>
</feature>
<dbReference type="InterPro" id="IPR010722">
    <property type="entry name" value="BATS_dom"/>
</dbReference>
<evidence type="ECO:0000256" key="4">
    <source>
        <dbReference type="ARBA" id="ARBA00023004"/>
    </source>
</evidence>
<feature type="binding site" evidence="8">
    <location>
        <position position="162"/>
    </location>
    <ligand>
        <name>S-adenosyl-L-methionine</name>
        <dbReference type="ChEBI" id="CHEBI:59789"/>
    </ligand>
</feature>
<gene>
    <name evidence="10" type="primary">hydE</name>
    <name evidence="10" type="ORF">M0651_19955</name>
</gene>
<keyword evidence="11" id="KW-1185">Reference proteome</keyword>
<dbReference type="SFLD" id="SFLDS00029">
    <property type="entry name" value="Radical_SAM"/>
    <property type="match status" value="1"/>
</dbReference>
<feature type="binding site" evidence="7">
    <location>
        <position position="69"/>
    </location>
    <ligand>
        <name>[4Fe-4S] cluster</name>
        <dbReference type="ChEBI" id="CHEBI:49883"/>
        <note>4Fe-4S-S-AdoMet</note>
    </ligand>
</feature>
<sequence length="352" mass="39718">MKQLVHKLYARGELSKDELVYLLGHMDIETRKELYRFARMRREQAYGDKVYMRGLIEFSSYCRQNCLYCGLRAGNRAAERYRLSPREILECCREGYELGFRTFVLQSGEDPWYTTDLLATLIRDIKSEFPDAAITLSIGEREEGTYRLLFESGADRFLMRHETASRRLYQSLHPSMSFDHRRQCLETLLAIGYQVGAGFMVGLPGQTVEDLAEDMKYLKSLNPDMIGIGPFIPHDHTPLGDAKAGSLEDTLVMVALARLYLPHALIPATTALGSLNPEGREMALKVGANVVMPNLSPIFVRKKYALYNNKICTGDESAQCRHCLELRIGAAGFSVDMGRGDSLKAVGTRRHA</sequence>
<dbReference type="InterPro" id="IPR024021">
    <property type="entry name" value="FeFe-hyd_HydE_rSAM"/>
</dbReference>
<comment type="cofactor">
    <cofactor evidence="6">
        <name>[2Fe-2S] cluster</name>
        <dbReference type="ChEBI" id="CHEBI:190135"/>
    </cofactor>
</comment>
<dbReference type="InterPro" id="IPR058240">
    <property type="entry name" value="rSAM_sf"/>
</dbReference>
<dbReference type="CDD" id="cd01335">
    <property type="entry name" value="Radical_SAM"/>
    <property type="match status" value="1"/>
</dbReference>
<dbReference type="InterPro" id="IPR034422">
    <property type="entry name" value="HydE/PylB-like"/>
</dbReference>
<keyword evidence="1 7" id="KW-0004">4Fe-4S</keyword>
<dbReference type="GO" id="GO:0051539">
    <property type="term" value="F:4 iron, 4 sulfur cluster binding"/>
    <property type="evidence" value="ECO:0007669"/>
    <property type="project" value="UniProtKB-KW"/>
</dbReference>
<evidence type="ECO:0000313" key="10">
    <source>
        <dbReference type="EMBL" id="MCK8489454.1"/>
    </source>
</evidence>
<dbReference type="SUPFAM" id="SSF102114">
    <property type="entry name" value="Radical SAM enzymes"/>
    <property type="match status" value="1"/>
</dbReference>
<keyword evidence="3" id="KW-0479">Metal-binding</keyword>
<evidence type="ECO:0000313" key="11">
    <source>
        <dbReference type="Proteomes" id="UP001139534"/>
    </source>
</evidence>
<evidence type="ECO:0000256" key="2">
    <source>
        <dbReference type="ARBA" id="ARBA00022691"/>
    </source>
</evidence>
<evidence type="ECO:0000256" key="7">
    <source>
        <dbReference type="PIRSR" id="PIRSR004762-1"/>
    </source>
</evidence>
<proteinExistence type="predicted"/>
<dbReference type="GO" id="GO:0044272">
    <property type="term" value="P:sulfur compound biosynthetic process"/>
    <property type="evidence" value="ECO:0007669"/>
    <property type="project" value="UniProtKB-ARBA"/>
</dbReference>
<dbReference type="SFLD" id="SFLDF00348">
    <property type="entry name" value="FeFe_hydrogenase_maturase_(Hyd"/>
    <property type="match status" value="1"/>
</dbReference>
<dbReference type="GO" id="GO:0016740">
    <property type="term" value="F:transferase activity"/>
    <property type="evidence" value="ECO:0007669"/>
    <property type="project" value="TreeGrafter"/>
</dbReference>
<dbReference type="PIRSF" id="PIRSF004762">
    <property type="entry name" value="CHP00423"/>
    <property type="match status" value="1"/>
</dbReference>
<dbReference type="InterPro" id="IPR007197">
    <property type="entry name" value="rSAM"/>
</dbReference>
<dbReference type="SFLD" id="SFLDG01280">
    <property type="entry name" value="HydE/PylB-like"/>
    <property type="match status" value="1"/>
</dbReference>
<dbReference type="SMART" id="SM00729">
    <property type="entry name" value="Elp3"/>
    <property type="match status" value="1"/>
</dbReference>
<evidence type="ECO:0000256" key="1">
    <source>
        <dbReference type="ARBA" id="ARBA00022485"/>
    </source>
</evidence>
<dbReference type="RefSeq" id="WP_248553485.1">
    <property type="nucleotide sequence ID" value="NZ_JALPRK010000024.1"/>
</dbReference>
<feature type="binding site" evidence="7">
    <location>
        <position position="62"/>
    </location>
    <ligand>
        <name>[4Fe-4S] cluster</name>
        <dbReference type="ChEBI" id="CHEBI:49883"/>
        <note>4Fe-4S-S-AdoMet</note>
    </ligand>
</feature>
<evidence type="ECO:0000259" key="9">
    <source>
        <dbReference type="PROSITE" id="PS51918"/>
    </source>
</evidence>
<dbReference type="InterPro" id="IPR013785">
    <property type="entry name" value="Aldolase_TIM"/>
</dbReference>
<evidence type="ECO:0000256" key="5">
    <source>
        <dbReference type="ARBA" id="ARBA00023014"/>
    </source>
</evidence>